<comment type="caution">
    <text evidence="2">The sequence shown here is derived from an EMBL/GenBank/DDBJ whole genome shotgun (WGS) entry which is preliminary data.</text>
</comment>
<keyword evidence="1" id="KW-0472">Membrane</keyword>
<gene>
    <name evidence="2" type="ORF">GCM10011577_39360</name>
</gene>
<evidence type="ECO:0000313" key="3">
    <source>
        <dbReference type="Proteomes" id="UP000596938"/>
    </source>
</evidence>
<reference evidence="3" key="1">
    <citation type="journal article" date="2019" name="Int. J. Syst. Evol. Microbiol.">
        <title>The Global Catalogue of Microorganisms (GCM) 10K type strain sequencing project: providing services to taxonomists for standard genome sequencing and annotation.</title>
        <authorList>
            <consortium name="The Broad Institute Genomics Platform"/>
            <consortium name="The Broad Institute Genome Sequencing Center for Infectious Disease"/>
            <person name="Wu L."/>
            <person name="Ma J."/>
        </authorList>
    </citation>
    <scope>NUCLEOTIDE SEQUENCE [LARGE SCALE GENOMIC DNA]</scope>
    <source>
        <strain evidence="3">CGMCC 1.1927</strain>
    </source>
</reference>
<keyword evidence="1" id="KW-1133">Transmembrane helix</keyword>
<sequence length="94" mass="10435">MGKYEAATDKPWWALHTDALVRAWRTLYTGFILDALVLIGGGIANLMLEHEVTTEAFWISLLILVTKSFLTALGSYLLRLKVTPKNLKEAATGD</sequence>
<dbReference type="EMBL" id="BMKU01000019">
    <property type="protein sequence ID" value="GGH10525.1"/>
    <property type="molecule type" value="Genomic_DNA"/>
</dbReference>
<accession>A0ABQ1Y3P3</accession>
<dbReference type="Proteomes" id="UP000596938">
    <property type="component" value="Unassembled WGS sequence"/>
</dbReference>
<protein>
    <submittedName>
        <fullName evidence="2">Uncharacterized protein</fullName>
    </submittedName>
</protein>
<organism evidence="2 3">
    <name type="scientific">Pseudarthrobacter polychromogenes</name>
    <dbReference type="NCBI Taxonomy" id="1676"/>
    <lineage>
        <taxon>Bacteria</taxon>
        <taxon>Bacillati</taxon>
        <taxon>Actinomycetota</taxon>
        <taxon>Actinomycetes</taxon>
        <taxon>Micrococcales</taxon>
        <taxon>Micrococcaceae</taxon>
        <taxon>Pseudarthrobacter</taxon>
    </lineage>
</organism>
<name>A0ABQ1Y3P3_9MICC</name>
<dbReference type="RefSeq" id="WP_188813839.1">
    <property type="nucleotide sequence ID" value="NZ_BAAAWV010000001.1"/>
</dbReference>
<feature type="transmembrane region" description="Helical" evidence="1">
    <location>
        <begin position="56"/>
        <end position="78"/>
    </location>
</feature>
<feature type="transmembrane region" description="Helical" evidence="1">
    <location>
        <begin position="26"/>
        <end position="44"/>
    </location>
</feature>
<evidence type="ECO:0000256" key="1">
    <source>
        <dbReference type="SAM" id="Phobius"/>
    </source>
</evidence>
<evidence type="ECO:0000313" key="2">
    <source>
        <dbReference type="EMBL" id="GGH10525.1"/>
    </source>
</evidence>
<proteinExistence type="predicted"/>
<keyword evidence="1" id="KW-0812">Transmembrane</keyword>
<keyword evidence="3" id="KW-1185">Reference proteome</keyword>